<reference evidence="1 2" key="1">
    <citation type="submission" date="2018-11" db="EMBL/GenBank/DDBJ databases">
        <title>Sequencing the genomes of 1000 actinobacteria strains.</title>
        <authorList>
            <person name="Klenk H.-P."/>
        </authorList>
    </citation>
    <scope>NUCLEOTIDE SEQUENCE [LARGE SCALE GENOMIC DNA]</scope>
    <source>
        <strain evidence="1 2">DSM 44254</strain>
    </source>
</reference>
<dbReference type="OrthoDB" id="3404594at2"/>
<dbReference type="AlphaFoldDB" id="A0A3N1D269"/>
<gene>
    <name evidence="1" type="ORF">EDD29_5199</name>
</gene>
<evidence type="ECO:0008006" key="3">
    <source>
        <dbReference type="Google" id="ProtNLM"/>
    </source>
</evidence>
<dbReference type="EMBL" id="RJKE01000001">
    <property type="protein sequence ID" value="ROO87586.1"/>
    <property type="molecule type" value="Genomic_DNA"/>
</dbReference>
<comment type="caution">
    <text evidence="1">The sequence shown here is derived from an EMBL/GenBank/DDBJ whole genome shotgun (WGS) entry which is preliminary data.</text>
</comment>
<organism evidence="1 2">
    <name type="scientific">Actinocorallia herbida</name>
    <dbReference type="NCBI Taxonomy" id="58109"/>
    <lineage>
        <taxon>Bacteria</taxon>
        <taxon>Bacillati</taxon>
        <taxon>Actinomycetota</taxon>
        <taxon>Actinomycetes</taxon>
        <taxon>Streptosporangiales</taxon>
        <taxon>Thermomonosporaceae</taxon>
        <taxon>Actinocorallia</taxon>
    </lineage>
</organism>
<dbReference type="Proteomes" id="UP000272400">
    <property type="component" value="Unassembled WGS sequence"/>
</dbReference>
<name>A0A3N1D269_9ACTN</name>
<dbReference type="RefSeq" id="WP_123666849.1">
    <property type="nucleotide sequence ID" value="NZ_RJKE01000001.1"/>
</dbReference>
<keyword evidence="2" id="KW-1185">Reference proteome</keyword>
<accession>A0A3N1D269</accession>
<evidence type="ECO:0000313" key="2">
    <source>
        <dbReference type="Proteomes" id="UP000272400"/>
    </source>
</evidence>
<protein>
    <recommendedName>
        <fullName evidence="3">TetR family transcriptional regulator</fullName>
    </recommendedName>
</protein>
<evidence type="ECO:0000313" key="1">
    <source>
        <dbReference type="EMBL" id="ROO87586.1"/>
    </source>
</evidence>
<proteinExistence type="predicted"/>
<sequence length="124" mass="14166">MAAFTPDAEGVTRWIDSYFAYCLDHPEVQGIWMQRRLSDAADLGDLESRFRTPTVSRSAELLKPAFQPNVDMHPAVSEMIWSIHCFLEGGVMAEEGKRLYADSPAVRRRFLTHLHKYVAWVAKP</sequence>